<feature type="non-terminal residue" evidence="1">
    <location>
        <position position="1"/>
    </location>
</feature>
<reference evidence="1 2" key="1">
    <citation type="submission" date="2014-04" db="EMBL/GenBank/DDBJ databases">
        <title>Evolutionary Origins and Diversification of the Mycorrhizal Mutualists.</title>
        <authorList>
            <consortium name="DOE Joint Genome Institute"/>
            <consortium name="Mycorrhizal Genomics Consortium"/>
            <person name="Kohler A."/>
            <person name="Kuo A."/>
            <person name="Nagy L.G."/>
            <person name="Floudas D."/>
            <person name="Copeland A."/>
            <person name="Barry K.W."/>
            <person name="Cichocki N."/>
            <person name="Veneault-Fourrey C."/>
            <person name="LaButti K."/>
            <person name="Lindquist E.A."/>
            <person name="Lipzen A."/>
            <person name="Lundell T."/>
            <person name="Morin E."/>
            <person name="Murat C."/>
            <person name="Riley R."/>
            <person name="Ohm R."/>
            <person name="Sun H."/>
            <person name="Tunlid A."/>
            <person name="Henrissat B."/>
            <person name="Grigoriev I.V."/>
            <person name="Hibbett D.S."/>
            <person name="Martin F."/>
        </authorList>
    </citation>
    <scope>NUCLEOTIDE SEQUENCE [LARGE SCALE GENOMIC DNA]</scope>
    <source>
        <strain evidence="1 2">Koide BX008</strain>
    </source>
</reference>
<dbReference type="Proteomes" id="UP000054549">
    <property type="component" value="Unassembled WGS sequence"/>
</dbReference>
<protein>
    <submittedName>
        <fullName evidence="1">Uncharacterized protein</fullName>
    </submittedName>
</protein>
<feature type="non-terminal residue" evidence="1">
    <location>
        <position position="64"/>
    </location>
</feature>
<gene>
    <name evidence="1" type="ORF">M378DRAFT_169535</name>
</gene>
<sequence>PARCPQHPNTFTSVAGQSCSNCTRERERSMMIPLSFPSFVLLRPRVFLNKSHTIKLVLSLLIYI</sequence>
<dbReference type="EMBL" id="KN818319">
    <property type="protein sequence ID" value="KIL59263.1"/>
    <property type="molecule type" value="Genomic_DNA"/>
</dbReference>
<dbReference type="InParanoid" id="A0A0C2WSE8"/>
<dbReference type="AlphaFoldDB" id="A0A0C2WSE8"/>
<name>A0A0C2WSE8_AMAMK</name>
<organism evidence="1 2">
    <name type="scientific">Amanita muscaria (strain Koide BX008)</name>
    <dbReference type="NCBI Taxonomy" id="946122"/>
    <lineage>
        <taxon>Eukaryota</taxon>
        <taxon>Fungi</taxon>
        <taxon>Dikarya</taxon>
        <taxon>Basidiomycota</taxon>
        <taxon>Agaricomycotina</taxon>
        <taxon>Agaricomycetes</taxon>
        <taxon>Agaricomycetidae</taxon>
        <taxon>Agaricales</taxon>
        <taxon>Pluteineae</taxon>
        <taxon>Amanitaceae</taxon>
        <taxon>Amanita</taxon>
    </lineage>
</organism>
<keyword evidence="2" id="KW-1185">Reference proteome</keyword>
<evidence type="ECO:0000313" key="1">
    <source>
        <dbReference type="EMBL" id="KIL59263.1"/>
    </source>
</evidence>
<proteinExistence type="predicted"/>
<evidence type="ECO:0000313" key="2">
    <source>
        <dbReference type="Proteomes" id="UP000054549"/>
    </source>
</evidence>
<dbReference type="HOGENOM" id="CLU_2873700_0_0_1"/>
<accession>A0A0C2WSE8</accession>